<feature type="compositionally biased region" description="Basic and acidic residues" evidence="1">
    <location>
        <begin position="125"/>
        <end position="139"/>
    </location>
</feature>
<feature type="compositionally biased region" description="Basic and acidic residues" evidence="1">
    <location>
        <begin position="89"/>
        <end position="99"/>
    </location>
</feature>
<dbReference type="AlphaFoldDB" id="A0A226ED51"/>
<feature type="region of interest" description="Disordered" evidence="1">
    <location>
        <begin position="1"/>
        <end position="24"/>
    </location>
</feature>
<feature type="compositionally biased region" description="Low complexity" evidence="1">
    <location>
        <begin position="1"/>
        <end position="18"/>
    </location>
</feature>
<feature type="compositionally biased region" description="Acidic residues" evidence="1">
    <location>
        <begin position="100"/>
        <end position="111"/>
    </location>
</feature>
<keyword evidence="3" id="KW-1185">Reference proteome</keyword>
<sequence length="273" mass="30158">MDSSPEQQGQQPQPSTSSGIREESAINAWNAACTNRLQTLAESIDPTELIASHTNVGVYQALLNKMHLTKDAESVAAAAKLLGPMLPKQEGEEAEKPEGAGDDEPDIDEDVVGDHGADGDEAEAGNERQKTGAASRHSENKKEYLKVIETTVSRLMNERDELDDIIKKMMEAEKKVTQESDMYMEMIKYVDSIACDDMSPREWEEFFEKHFVQGVFKVGDYRYPVSDQLYLEEAPGEEEEAPKAAKTGDQATQPSPSVDDEGKENLIGDLTLD</sequence>
<evidence type="ECO:0000313" key="3">
    <source>
        <dbReference type="Proteomes" id="UP000198287"/>
    </source>
</evidence>
<comment type="caution">
    <text evidence="2">The sequence shown here is derived from an EMBL/GenBank/DDBJ whole genome shotgun (WGS) entry which is preliminary data.</text>
</comment>
<dbReference type="Proteomes" id="UP000198287">
    <property type="component" value="Unassembled WGS sequence"/>
</dbReference>
<evidence type="ECO:0000256" key="1">
    <source>
        <dbReference type="SAM" id="MobiDB-lite"/>
    </source>
</evidence>
<evidence type="ECO:0000313" key="2">
    <source>
        <dbReference type="EMBL" id="OXA55340.1"/>
    </source>
</evidence>
<protein>
    <submittedName>
        <fullName evidence="2">Uncharacterized protein</fullName>
    </submittedName>
</protein>
<organism evidence="2 3">
    <name type="scientific">Folsomia candida</name>
    <name type="common">Springtail</name>
    <dbReference type="NCBI Taxonomy" id="158441"/>
    <lineage>
        <taxon>Eukaryota</taxon>
        <taxon>Metazoa</taxon>
        <taxon>Ecdysozoa</taxon>
        <taxon>Arthropoda</taxon>
        <taxon>Hexapoda</taxon>
        <taxon>Collembola</taxon>
        <taxon>Entomobryomorpha</taxon>
        <taxon>Isotomoidea</taxon>
        <taxon>Isotomidae</taxon>
        <taxon>Proisotominae</taxon>
        <taxon>Folsomia</taxon>
    </lineage>
</organism>
<proteinExistence type="predicted"/>
<feature type="region of interest" description="Disordered" evidence="1">
    <location>
        <begin position="89"/>
        <end position="139"/>
    </location>
</feature>
<name>A0A226ED51_FOLCA</name>
<gene>
    <name evidence="2" type="ORF">Fcan01_08596</name>
</gene>
<feature type="region of interest" description="Disordered" evidence="1">
    <location>
        <begin position="232"/>
        <end position="273"/>
    </location>
</feature>
<reference evidence="2 3" key="1">
    <citation type="submission" date="2015-12" db="EMBL/GenBank/DDBJ databases">
        <title>The genome of Folsomia candida.</title>
        <authorList>
            <person name="Faddeeva A."/>
            <person name="Derks M.F."/>
            <person name="Anvar Y."/>
            <person name="Smit S."/>
            <person name="Van Straalen N."/>
            <person name="Roelofs D."/>
        </authorList>
    </citation>
    <scope>NUCLEOTIDE SEQUENCE [LARGE SCALE GENOMIC DNA]</scope>
    <source>
        <strain evidence="2 3">VU population</strain>
        <tissue evidence="2">Whole body</tissue>
    </source>
</reference>
<dbReference type="EMBL" id="LNIX01000004">
    <property type="protein sequence ID" value="OXA55340.1"/>
    <property type="molecule type" value="Genomic_DNA"/>
</dbReference>
<accession>A0A226ED51</accession>